<dbReference type="EMBL" id="ABIL02000006">
    <property type="protein sequence ID" value="EDS71878.1"/>
    <property type="molecule type" value="Genomic_DNA"/>
</dbReference>
<dbReference type="HOGENOM" id="CLU_2894066_0_0_9"/>
<dbReference type="AlphaFoldDB" id="B1CC81"/>
<protein>
    <submittedName>
        <fullName evidence="1">Uncharacterized protein</fullName>
    </submittedName>
</protein>
<proteinExistence type="predicted"/>
<reference evidence="1" key="2">
    <citation type="submission" date="2013-08" db="EMBL/GenBank/DDBJ databases">
        <title>Draft genome sequence of Anaerofustis stercorihominis (DSM 17244).</title>
        <authorList>
            <person name="Sudarsanam P."/>
            <person name="Ley R."/>
            <person name="Guruge J."/>
            <person name="Turnbaugh P.J."/>
            <person name="Mahowald M."/>
            <person name="Liep D."/>
            <person name="Gordon J."/>
        </authorList>
    </citation>
    <scope>NUCLEOTIDE SEQUENCE</scope>
    <source>
        <strain evidence="1">DSM 17244</strain>
    </source>
</reference>
<dbReference type="GeneID" id="98000658"/>
<dbReference type="Proteomes" id="UP000005178">
    <property type="component" value="Unassembled WGS sequence"/>
</dbReference>
<comment type="caution">
    <text evidence="1">The sequence shown here is derived from an EMBL/GenBank/DDBJ whole genome shotgun (WGS) entry which is preliminary data.</text>
</comment>
<dbReference type="RefSeq" id="WP_007050348.1">
    <property type="nucleotide sequence ID" value="NZ_DS560019.1"/>
</dbReference>
<reference evidence="1" key="1">
    <citation type="submission" date="2008-01" db="EMBL/GenBank/DDBJ databases">
        <authorList>
            <person name="Fulton L."/>
            <person name="Clifton S."/>
            <person name="Fulton B."/>
            <person name="Xu J."/>
            <person name="Minx P."/>
            <person name="Pepin K.H."/>
            <person name="Johnson M."/>
            <person name="Thiruvilangam P."/>
            <person name="Bhonagiri V."/>
            <person name="Nash W.E."/>
            <person name="Mardis E.R."/>
            <person name="Wilson R.K."/>
        </authorList>
    </citation>
    <scope>NUCLEOTIDE SEQUENCE [LARGE SCALE GENOMIC DNA]</scope>
    <source>
        <strain evidence="1">DSM 17244</strain>
    </source>
</reference>
<name>B1CC81_9FIRM</name>
<evidence type="ECO:0000313" key="1">
    <source>
        <dbReference type="EMBL" id="EDS71878.1"/>
    </source>
</evidence>
<keyword evidence="2" id="KW-1185">Reference proteome</keyword>
<dbReference type="STRING" id="445971.ANASTE_01581"/>
<sequence>MEKTNNNAVKEADRSFNEDKENILLELSILKNDYLMSTGLEREFKYLLEEVYKKGFENGLHK</sequence>
<gene>
    <name evidence="1" type="ORF">ANASTE_01581</name>
</gene>
<accession>B1CC81</accession>
<evidence type="ECO:0000313" key="2">
    <source>
        <dbReference type="Proteomes" id="UP000005178"/>
    </source>
</evidence>
<organism evidence="1 2">
    <name type="scientific">Anaerofustis stercorihominis DSM 17244</name>
    <dbReference type="NCBI Taxonomy" id="445971"/>
    <lineage>
        <taxon>Bacteria</taxon>
        <taxon>Bacillati</taxon>
        <taxon>Bacillota</taxon>
        <taxon>Clostridia</taxon>
        <taxon>Eubacteriales</taxon>
        <taxon>Eubacteriaceae</taxon>
        <taxon>Anaerofustis</taxon>
    </lineage>
</organism>